<dbReference type="Proteomes" id="UP000051451">
    <property type="component" value="Unassembled WGS sequence"/>
</dbReference>
<keyword evidence="2" id="KW-1185">Reference proteome</keyword>
<dbReference type="EMBL" id="AZGB01000009">
    <property type="protein sequence ID" value="KRM06963.1"/>
    <property type="molecule type" value="Genomic_DNA"/>
</dbReference>
<dbReference type="GeneID" id="98318332"/>
<dbReference type="AlphaFoldDB" id="A0A0R1VVC7"/>
<reference evidence="1 2" key="1">
    <citation type="journal article" date="2015" name="Genome Announc.">
        <title>Expanding the biotechnology potential of lactobacilli through comparative genomics of 213 strains and associated genera.</title>
        <authorList>
            <person name="Sun Z."/>
            <person name="Harris H.M."/>
            <person name="McCann A."/>
            <person name="Guo C."/>
            <person name="Argimon S."/>
            <person name="Zhang W."/>
            <person name="Yang X."/>
            <person name="Jeffery I.B."/>
            <person name="Cooney J.C."/>
            <person name="Kagawa T.F."/>
            <person name="Liu W."/>
            <person name="Song Y."/>
            <person name="Salvetti E."/>
            <person name="Wrobel A."/>
            <person name="Rasinkangas P."/>
            <person name="Parkhill J."/>
            <person name="Rea M.C."/>
            <person name="O'Sullivan O."/>
            <person name="Ritari J."/>
            <person name="Douillard F.P."/>
            <person name="Paul Ross R."/>
            <person name="Yang R."/>
            <person name="Briner A.E."/>
            <person name="Felis G.E."/>
            <person name="de Vos W.M."/>
            <person name="Barrangou R."/>
            <person name="Klaenhammer T.R."/>
            <person name="Caufield P.W."/>
            <person name="Cui Y."/>
            <person name="Zhang H."/>
            <person name="O'Toole P.W."/>
        </authorList>
    </citation>
    <scope>NUCLEOTIDE SEQUENCE [LARGE SCALE GENOMIC DNA]</scope>
    <source>
        <strain evidence="1 2">DSM 18630</strain>
    </source>
</reference>
<evidence type="ECO:0000313" key="1">
    <source>
        <dbReference type="EMBL" id="KRM06963.1"/>
    </source>
</evidence>
<dbReference type="OrthoDB" id="2242465at2"/>
<gene>
    <name evidence="1" type="ORF">FC89_GL000272</name>
</gene>
<protein>
    <submittedName>
        <fullName evidence="1">Uncharacterized protein</fullName>
    </submittedName>
</protein>
<dbReference type="PATRIC" id="fig|1423750.3.peg.278"/>
<dbReference type="STRING" id="1423750.FC89_GL000272"/>
<dbReference type="RefSeq" id="WP_057871073.1">
    <property type="nucleotide sequence ID" value="NZ_AZGB01000009.1"/>
</dbReference>
<evidence type="ECO:0000313" key="2">
    <source>
        <dbReference type="Proteomes" id="UP000051451"/>
    </source>
</evidence>
<accession>A0A0R1VVC7</accession>
<proteinExistence type="predicted"/>
<name>A0A0R1VVC7_9LACO</name>
<sequence length="92" mass="10739">MSFEEIMVQTLANRKNRVDEMKFKAMMDHQQANLIAYAFNDPAKMPKLEEAYPFLNESKQTEQVPEWKKTQMALMARATQIKNARKLMKGGK</sequence>
<comment type="caution">
    <text evidence="1">The sequence shown here is derived from an EMBL/GenBank/DDBJ whole genome shotgun (WGS) entry which is preliminary data.</text>
</comment>
<organism evidence="1 2">
    <name type="scientific">Liquorilactobacillus ghanensis DSM 18630</name>
    <dbReference type="NCBI Taxonomy" id="1423750"/>
    <lineage>
        <taxon>Bacteria</taxon>
        <taxon>Bacillati</taxon>
        <taxon>Bacillota</taxon>
        <taxon>Bacilli</taxon>
        <taxon>Lactobacillales</taxon>
        <taxon>Lactobacillaceae</taxon>
        <taxon>Liquorilactobacillus</taxon>
    </lineage>
</organism>